<dbReference type="AlphaFoldDB" id="A0A0H5QFZ2"/>
<organism evidence="2">
    <name type="scientific">Spongospora subterranea</name>
    <dbReference type="NCBI Taxonomy" id="70186"/>
    <lineage>
        <taxon>Eukaryota</taxon>
        <taxon>Sar</taxon>
        <taxon>Rhizaria</taxon>
        <taxon>Endomyxa</taxon>
        <taxon>Phytomyxea</taxon>
        <taxon>Plasmodiophorida</taxon>
        <taxon>Plasmodiophoridae</taxon>
        <taxon>Spongospora</taxon>
    </lineage>
</organism>
<accession>A0A0H5QFZ2</accession>
<dbReference type="PANTHER" id="PTHR21506:SF0">
    <property type="entry name" value="CONSERVED OLIGOMERIC GOLGI COMPLEX SUBUNIT 6"/>
    <property type="match status" value="1"/>
</dbReference>
<dbReference type="InterPro" id="IPR010490">
    <property type="entry name" value="COG6"/>
</dbReference>
<dbReference type="GO" id="GO:0006891">
    <property type="term" value="P:intra-Golgi vesicle-mediated transport"/>
    <property type="evidence" value="ECO:0007669"/>
    <property type="project" value="InterPro"/>
</dbReference>
<proteinExistence type="predicted"/>
<dbReference type="EMBL" id="HACM01000531">
    <property type="protein sequence ID" value="CRZ00973.1"/>
    <property type="molecule type" value="Transcribed_RNA"/>
</dbReference>
<evidence type="ECO:0000259" key="1">
    <source>
        <dbReference type="Pfam" id="PF20653"/>
    </source>
</evidence>
<dbReference type="GO" id="GO:0017119">
    <property type="term" value="C:Golgi transport complex"/>
    <property type="evidence" value="ECO:0007669"/>
    <property type="project" value="InterPro"/>
</dbReference>
<dbReference type="Pfam" id="PF20653">
    <property type="entry name" value="COG6_C"/>
    <property type="match status" value="1"/>
</dbReference>
<dbReference type="InterPro" id="IPR048369">
    <property type="entry name" value="COG6_C"/>
</dbReference>
<protein>
    <recommendedName>
        <fullName evidence="1">Conserved Oligomeric Golgi complex subunit 6 C-terminal domain-containing protein</fullName>
    </recommendedName>
</protein>
<evidence type="ECO:0000313" key="2">
    <source>
        <dbReference type="EMBL" id="CRZ00973.1"/>
    </source>
</evidence>
<feature type="domain" description="Conserved Oligomeric Golgi complex subunit 6 C-terminal" evidence="1">
    <location>
        <begin position="2"/>
        <end position="212"/>
    </location>
</feature>
<sequence>MLGRLSAMMQTHNSSVTPSEDIFEPVLTSVIDPIFELCAAMTVNRNASESSVLHLNVLTRVQNTLWPFAFASKRNDGLLKLRDEYLQTLIKHQSDSILQRVGLADIQQLSHQFNESEHKDVPLSEMPGMNASSIRNIVKEFYKTLFSLGTIDLPECERLVLPQLRMAARDGVAQALNQSYQSLYCAIKDPKSGYADPDVILEYSPSDVSTLLDTSVNT</sequence>
<dbReference type="PANTHER" id="PTHR21506">
    <property type="entry name" value="COMPONENT OF OLIGOMERIC GOLGI COMPLEX 6"/>
    <property type="match status" value="1"/>
</dbReference>
<reference evidence="2" key="1">
    <citation type="submission" date="2015-04" db="EMBL/GenBank/DDBJ databases">
        <title>The genome sequence of the plant pathogenic Rhizarian Plasmodiophora brassicae reveals insights in its biotrophic life cycle and the origin of chitin synthesis.</title>
        <authorList>
            <person name="Schwelm A."/>
            <person name="Fogelqvist J."/>
            <person name="Knaust A."/>
            <person name="Julke S."/>
            <person name="Lilja T."/>
            <person name="Dhandapani V."/>
            <person name="Bonilla-Rosso G."/>
            <person name="Karlsson M."/>
            <person name="Shevchenko A."/>
            <person name="Choi S.R."/>
            <person name="Kim H.G."/>
            <person name="Park J.Y."/>
            <person name="Lim Y.P."/>
            <person name="Ludwig-Muller J."/>
            <person name="Dixelius C."/>
        </authorList>
    </citation>
    <scope>NUCLEOTIDE SEQUENCE</scope>
    <source>
        <tissue evidence="2">Potato root galls</tissue>
    </source>
</reference>
<name>A0A0H5QFZ2_9EUKA</name>